<proteinExistence type="predicted"/>
<dbReference type="AlphaFoldDB" id="A0ABD2D1P7"/>
<name>A0ABD2D1P7_VESMC</name>
<sequence>MKDHELQEYEDYTVAQSVQCVIGQSSDREKRYADDIRRIGLEQCGRTEGFTEASIDSWNTLRIPSTVTIVQNVWCNNQCLRNGTLLLPTGYCLRPFRVETCAIRDDVVDVNVNVQRCIEVHKIIIYGPPDWRNSPHAEGLHAYRGRLYGKSLLPERTEFSSPNPLTTSRCAAVTFIVSGGERALEQAVGQCAPPPGQPLRPGGTDV</sequence>
<protein>
    <submittedName>
        <fullName evidence="1">Uncharacterized protein</fullName>
    </submittedName>
</protein>
<dbReference type="Proteomes" id="UP001607303">
    <property type="component" value="Unassembled WGS sequence"/>
</dbReference>
<accession>A0ABD2D1P7</accession>
<organism evidence="1 2">
    <name type="scientific">Vespula maculifrons</name>
    <name type="common">Eastern yellow jacket</name>
    <name type="synonym">Wasp</name>
    <dbReference type="NCBI Taxonomy" id="7453"/>
    <lineage>
        <taxon>Eukaryota</taxon>
        <taxon>Metazoa</taxon>
        <taxon>Ecdysozoa</taxon>
        <taxon>Arthropoda</taxon>
        <taxon>Hexapoda</taxon>
        <taxon>Insecta</taxon>
        <taxon>Pterygota</taxon>
        <taxon>Neoptera</taxon>
        <taxon>Endopterygota</taxon>
        <taxon>Hymenoptera</taxon>
        <taxon>Apocrita</taxon>
        <taxon>Aculeata</taxon>
        <taxon>Vespoidea</taxon>
        <taxon>Vespidae</taxon>
        <taxon>Vespinae</taxon>
        <taxon>Vespula</taxon>
    </lineage>
</organism>
<keyword evidence="2" id="KW-1185">Reference proteome</keyword>
<gene>
    <name evidence="1" type="ORF">V1477_000476</name>
</gene>
<evidence type="ECO:0000313" key="2">
    <source>
        <dbReference type="Proteomes" id="UP001607303"/>
    </source>
</evidence>
<comment type="caution">
    <text evidence="1">The sequence shown here is derived from an EMBL/GenBank/DDBJ whole genome shotgun (WGS) entry which is preliminary data.</text>
</comment>
<reference evidence="1 2" key="1">
    <citation type="journal article" date="2024" name="Ann. Entomol. Soc. Am.">
        <title>Genomic analyses of the southern and eastern yellowjacket wasps (Hymenoptera: Vespidae) reveal evolutionary signatures of social life.</title>
        <authorList>
            <person name="Catto M.A."/>
            <person name="Caine P.B."/>
            <person name="Orr S.E."/>
            <person name="Hunt B.G."/>
            <person name="Goodisman M.A.D."/>
        </authorList>
    </citation>
    <scope>NUCLEOTIDE SEQUENCE [LARGE SCALE GENOMIC DNA]</scope>
    <source>
        <strain evidence="1">232</strain>
        <tissue evidence="1">Head and thorax</tissue>
    </source>
</reference>
<evidence type="ECO:0000313" key="1">
    <source>
        <dbReference type="EMBL" id="KAL2751318.1"/>
    </source>
</evidence>
<dbReference type="EMBL" id="JAYRBN010000007">
    <property type="protein sequence ID" value="KAL2751318.1"/>
    <property type="molecule type" value="Genomic_DNA"/>
</dbReference>